<accession>A0A3G9CNC3</accession>
<reference evidence="1" key="1">
    <citation type="journal article" date="2015" name="Proteome Sci.">
        <title>Proteome analysis of shell matrix proteins in the brachiopod Laqueus rubellus.</title>
        <authorList>
            <person name="Isowa Y."/>
            <person name="Sarashina I."/>
            <person name="Oshima K."/>
            <person name="Kito K."/>
            <person name="Hattori M."/>
            <person name="Endo K."/>
        </authorList>
    </citation>
    <scope>NUCLEOTIDE SEQUENCE</scope>
    <source>
        <tissue evidence="1">Mantle</tissue>
    </source>
</reference>
<evidence type="ECO:0000313" key="1">
    <source>
        <dbReference type="EMBL" id="BAS30478.1"/>
    </source>
</evidence>
<sequence length="231" mass="26204">MHMSSSSEKSNSDSLDPRLAMIVRPDTMINTCKNYDGYYKCFEKQEQACPSLKFTLTMTGNSMELSRKSFQKFCDGKDLKTYKKNEGCLRTKEKEFAQCNMEYAGRLVNESVAISQKVSGLIRGKLQHYLDLIKKGKLADIRTDMAPVYKSIMPVVCSMTDGLNQCLIKIGKTCSDELSEAMTNFLYASIESLCKTASKSNYFTSDTDRIYNHNIMILMFVSVVISKIMVY</sequence>
<dbReference type="AlphaFoldDB" id="A0A3G9CNC3"/>
<proteinExistence type="evidence at transcript level"/>
<organism evidence="1">
    <name type="scientific">Laqueus rubellus</name>
    <name type="common">Lampshell</name>
    <dbReference type="NCBI Taxonomy" id="93892"/>
    <lineage>
        <taxon>Eukaryota</taxon>
        <taxon>Metazoa</taxon>
        <taxon>Spiralia</taxon>
        <taxon>Lophotrochozoa</taxon>
        <taxon>Brachiopoda</taxon>
        <taxon>Rhynchonelliformea</taxon>
        <taxon>Rhynchonellata</taxon>
        <taxon>Terebratellidina</taxon>
        <taxon>Laqueoidea</taxon>
        <taxon>Laqueidae</taxon>
        <taxon>Laqueus</taxon>
    </lineage>
</organism>
<protein>
    <submittedName>
        <fullName evidence="1">Shell matrix protein</fullName>
    </submittedName>
</protein>
<name>A0A3G9CNC3_LAQRU</name>
<dbReference type="EMBL" id="FX983010">
    <property type="protein sequence ID" value="BAS30478.1"/>
    <property type="molecule type" value="mRNA"/>
</dbReference>